<comment type="cofactor">
    <cofactor evidence="7">
        <name>Zn(2+)</name>
        <dbReference type="ChEBI" id="CHEBI:29105"/>
    </cofactor>
    <text evidence="7">Binds 1 zinc ion per subunit.</text>
</comment>
<name>A0A0S7ED64_9FLAO</name>
<evidence type="ECO:0000256" key="3">
    <source>
        <dbReference type="ARBA" id="ARBA00022723"/>
    </source>
</evidence>
<dbReference type="SUPFAM" id="SSF53056">
    <property type="entry name" value="beta-carbonic anhydrase, cab"/>
    <property type="match status" value="1"/>
</dbReference>
<dbReference type="Pfam" id="PF00484">
    <property type="entry name" value="Pro_CA"/>
    <property type="match status" value="1"/>
</dbReference>
<feature type="binding site" evidence="7">
    <location>
        <position position="58"/>
    </location>
    <ligand>
        <name>Zn(2+)</name>
        <dbReference type="ChEBI" id="CHEBI:29105"/>
    </ligand>
</feature>
<dbReference type="RefSeq" id="WP_006259105.1">
    <property type="nucleotide sequence ID" value="NZ_BCMQ01000008.1"/>
</dbReference>
<dbReference type="GO" id="GO:0008270">
    <property type="term" value="F:zinc ion binding"/>
    <property type="evidence" value="ECO:0007669"/>
    <property type="project" value="InterPro"/>
</dbReference>
<dbReference type="SMART" id="SM00947">
    <property type="entry name" value="Pro_CA"/>
    <property type="match status" value="1"/>
</dbReference>
<dbReference type="InterPro" id="IPR036874">
    <property type="entry name" value="Carbonic_anhydrase_sf"/>
</dbReference>
<sequence>MNSFTKEILANTTPAQSLELLLEGNNRFVNNLKFNRNFLHQLQETKDGQHPHAVILSCMDSRAPLEHVLDQGIGDIFSLRIAGNVLTDEVIGSMEYACNVVGSKLIMVLGHSRCGAVTGACNHTTLGKLDTILERIHPVVDKVRQKHSNEDLSASELVELVTMENVRTIVAQLQEVSPSLTKLIAEEKIGVVGAYYDVVSGKVELIC</sequence>
<comment type="similarity">
    <text evidence="1">Belongs to the beta-class carbonic anhydrase family.</text>
</comment>
<accession>A0A0S7ED64</accession>
<evidence type="ECO:0000256" key="4">
    <source>
        <dbReference type="ARBA" id="ARBA00022833"/>
    </source>
</evidence>
<dbReference type="KEGG" id="mod:AS202_13175"/>
<dbReference type="AlphaFoldDB" id="A0A0S7ED64"/>
<dbReference type="GeneID" id="66975667"/>
<proteinExistence type="inferred from homology"/>
<evidence type="ECO:0000256" key="5">
    <source>
        <dbReference type="ARBA" id="ARBA00023239"/>
    </source>
</evidence>
<evidence type="ECO:0000313" key="9">
    <source>
        <dbReference type="Proteomes" id="UP000069030"/>
    </source>
</evidence>
<dbReference type="PANTHER" id="PTHR11002:SF76">
    <property type="entry name" value="CARBONIC ANHYDRASE"/>
    <property type="match status" value="1"/>
</dbReference>
<keyword evidence="3 7" id="KW-0479">Metal-binding</keyword>
<dbReference type="InterPro" id="IPR001765">
    <property type="entry name" value="Carbonic_anhydrase"/>
</dbReference>
<protein>
    <recommendedName>
        <fullName evidence="2">carbonic anhydrase</fullName>
        <ecNumber evidence="2">4.2.1.1</ecNumber>
    </recommendedName>
</protein>
<keyword evidence="4 7" id="KW-0862">Zinc</keyword>
<evidence type="ECO:0000256" key="2">
    <source>
        <dbReference type="ARBA" id="ARBA00012925"/>
    </source>
</evidence>
<feature type="binding site" evidence="7">
    <location>
        <position position="114"/>
    </location>
    <ligand>
        <name>Zn(2+)</name>
        <dbReference type="ChEBI" id="CHEBI:29105"/>
    </ligand>
</feature>
<dbReference type="CDD" id="cd03378">
    <property type="entry name" value="beta_CA_cladeC"/>
    <property type="match status" value="1"/>
</dbReference>
<evidence type="ECO:0000256" key="7">
    <source>
        <dbReference type="PIRSR" id="PIRSR601765-1"/>
    </source>
</evidence>
<feature type="binding site" evidence="7">
    <location>
        <position position="60"/>
    </location>
    <ligand>
        <name>Zn(2+)</name>
        <dbReference type="ChEBI" id="CHEBI:29105"/>
    </ligand>
</feature>
<gene>
    <name evidence="8" type="ORF">AS202_13175</name>
</gene>
<evidence type="ECO:0000313" key="8">
    <source>
        <dbReference type="EMBL" id="ALU27044.1"/>
    </source>
</evidence>
<feature type="binding site" evidence="7">
    <location>
        <position position="111"/>
    </location>
    <ligand>
        <name>Zn(2+)</name>
        <dbReference type="ChEBI" id="CHEBI:29105"/>
    </ligand>
</feature>
<dbReference type="GO" id="GO:0004089">
    <property type="term" value="F:carbonate dehydratase activity"/>
    <property type="evidence" value="ECO:0007669"/>
    <property type="project" value="UniProtKB-EC"/>
</dbReference>
<dbReference type="EC" id="4.2.1.1" evidence="2"/>
<dbReference type="Proteomes" id="UP000069030">
    <property type="component" value="Chromosome"/>
</dbReference>
<organism evidence="8 9">
    <name type="scientific">Myroides odoratimimus</name>
    <dbReference type="NCBI Taxonomy" id="76832"/>
    <lineage>
        <taxon>Bacteria</taxon>
        <taxon>Pseudomonadati</taxon>
        <taxon>Bacteroidota</taxon>
        <taxon>Flavobacteriia</taxon>
        <taxon>Flavobacteriales</taxon>
        <taxon>Flavobacteriaceae</taxon>
        <taxon>Myroides</taxon>
    </lineage>
</organism>
<evidence type="ECO:0000256" key="1">
    <source>
        <dbReference type="ARBA" id="ARBA00006217"/>
    </source>
</evidence>
<dbReference type="PANTHER" id="PTHR11002">
    <property type="entry name" value="CARBONIC ANHYDRASE"/>
    <property type="match status" value="1"/>
</dbReference>
<dbReference type="Gene3D" id="3.40.1050.10">
    <property type="entry name" value="Carbonic anhydrase"/>
    <property type="match status" value="1"/>
</dbReference>
<evidence type="ECO:0000256" key="6">
    <source>
        <dbReference type="ARBA" id="ARBA00048348"/>
    </source>
</evidence>
<dbReference type="EMBL" id="CP013690">
    <property type="protein sequence ID" value="ALU27044.1"/>
    <property type="molecule type" value="Genomic_DNA"/>
</dbReference>
<keyword evidence="5" id="KW-0456">Lyase</keyword>
<comment type="catalytic activity">
    <reaction evidence="6">
        <text>hydrogencarbonate + H(+) = CO2 + H2O</text>
        <dbReference type="Rhea" id="RHEA:10748"/>
        <dbReference type="ChEBI" id="CHEBI:15377"/>
        <dbReference type="ChEBI" id="CHEBI:15378"/>
        <dbReference type="ChEBI" id="CHEBI:16526"/>
        <dbReference type="ChEBI" id="CHEBI:17544"/>
        <dbReference type="EC" id="4.2.1.1"/>
    </reaction>
</comment>
<reference evidence="8 9" key="1">
    <citation type="journal article" date="2016" name="J. Zhejiang Univ. Sci. B">
        <title>Antibiotic resistance mechanisms of Myroides sp.</title>
        <authorList>
            <person name="Hu S."/>
            <person name="Yuan S."/>
            <person name="Qu H."/>
            <person name="Jiang T."/>
            <person name="Zhou Y."/>
            <person name="Wang M."/>
            <person name="Ming D."/>
        </authorList>
    </citation>
    <scope>NUCLEOTIDE SEQUENCE [LARGE SCALE GENOMIC DNA]</scope>
    <source>
        <strain evidence="8 9">PR63039</strain>
    </source>
</reference>
<dbReference type="eggNOG" id="COG0288">
    <property type="taxonomic scope" value="Bacteria"/>
</dbReference>